<gene>
    <name evidence="1" type="ORF">ACJMK2_012584</name>
</gene>
<comment type="caution">
    <text evidence="1">The sequence shown here is derived from an EMBL/GenBank/DDBJ whole genome shotgun (WGS) entry which is preliminary data.</text>
</comment>
<protein>
    <submittedName>
        <fullName evidence="1">Uncharacterized protein</fullName>
    </submittedName>
</protein>
<proteinExistence type="predicted"/>
<name>A0ABD3V8N1_SINWO</name>
<organism evidence="1 2">
    <name type="scientific">Sinanodonta woodiana</name>
    <name type="common">Chinese pond mussel</name>
    <name type="synonym">Anodonta woodiana</name>
    <dbReference type="NCBI Taxonomy" id="1069815"/>
    <lineage>
        <taxon>Eukaryota</taxon>
        <taxon>Metazoa</taxon>
        <taxon>Spiralia</taxon>
        <taxon>Lophotrochozoa</taxon>
        <taxon>Mollusca</taxon>
        <taxon>Bivalvia</taxon>
        <taxon>Autobranchia</taxon>
        <taxon>Heteroconchia</taxon>
        <taxon>Palaeoheterodonta</taxon>
        <taxon>Unionida</taxon>
        <taxon>Unionoidea</taxon>
        <taxon>Unionidae</taxon>
        <taxon>Unioninae</taxon>
        <taxon>Sinanodonta</taxon>
    </lineage>
</organism>
<sequence>MIVKYGDSKYLYERTYTAEVEDSTSEKVFLPVSVYGLLAERMVHDVVNRRLVSSVVKHSALKRTDFIKKLKDELKKGNVLKYLFMAGTNMVQSLSEVNVSHLCSVY</sequence>
<accession>A0ABD3V8N1</accession>
<evidence type="ECO:0000313" key="1">
    <source>
        <dbReference type="EMBL" id="KAL3857960.1"/>
    </source>
</evidence>
<keyword evidence="2" id="KW-1185">Reference proteome</keyword>
<dbReference type="EMBL" id="JBJQND010000013">
    <property type="protein sequence ID" value="KAL3857960.1"/>
    <property type="molecule type" value="Genomic_DNA"/>
</dbReference>
<reference evidence="1 2" key="1">
    <citation type="submission" date="2024-11" db="EMBL/GenBank/DDBJ databases">
        <title>Chromosome-level genome assembly of the freshwater bivalve Anodonta woodiana.</title>
        <authorList>
            <person name="Chen X."/>
        </authorList>
    </citation>
    <scope>NUCLEOTIDE SEQUENCE [LARGE SCALE GENOMIC DNA]</scope>
    <source>
        <strain evidence="1">MN2024</strain>
        <tissue evidence="1">Gills</tissue>
    </source>
</reference>
<dbReference type="Proteomes" id="UP001634394">
    <property type="component" value="Unassembled WGS sequence"/>
</dbReference>
<evidence type="ECO:0000313" key="2">
    <source>
        <dbReference type="Proteomes" id="UP001634394"/>
    </source>
</evidence>
<dbReference type="AlphaFoldDB" id="A0ABD3V8N1"/>